<evidence type="ECO:0000256" key="1">
    <source>
        <dbReference type="SAM" id="Phobius"/>
    </source>
</evidence>
<keyword evidence="1" id="KW-1133">Transmembrane helix</keyword>
<dbReference type="HOGENOM" id="CLU_129267_0_0_7"/>
<dbReference type="STRING" id="1278073.MYSTI_03276"/>
<sequence length="178" mass="18157">MSPCAPRERLSMLRSSFLLSCLVLASPALAAESPGIPDPSRIEEFARLVFDAVTSRNWALVASLAVVAVVYVLRRFGGTRIPWLASSRTGAVLALLVAVAGAVGNALLAGTPFTWGLLLKALGIGLGAAGGFSVLKALLFGDAAVKKAEAAGEVAAGEIAGKAAAVAVLEQLHKGRKP</sequence>
<feature type="transmembrane region" description="Helical" evidence="1">
    <location>
        <begin position="58"/>
        <end position="77"/>
    </location>
</feature>
<evidence type="ECO:0000313" key="4">
    <source>
        <dbReference type="Proteomes" id="UP000011131"/>
    </source>
</evidence>
<feature type="transmembrane region" description="Helical" evidence="1">
    <location>
        <begin position="89"/>
        <end position="109"/>
    </location>
</feature>
<keyword evidence="1" id="KW-0812">Transmembrane</keyword>
<feature type="signal peptide" evidence="2">
    <location>
        <begin position="1"/>
        <end position="30"/>
    </location>
</feature>
<accession>L7U908</accession>
<keyword evidence="1" id="KW-0472">Membrane</keyword>
<dbReference type="KEGG" id="msd:MYSTI_03276"/>
<dbReference type="EMBL" id="CP004025">
    <property type="protein sequence ID" value="AGC44588.1"/>
    <property type="molecule type" value="Genomic_DNA"/>
</dbReference>
<gene>
    <name evidence="3" type="ordered locus">MYSTI_03276</name>
</gene>
<reference evidence="3 4" key="1">
    <citation type="journal article" date="2013" name="Genome Announc.">
        <title>Complete genome sequence of Myxococcus stipitatus strain DSM 14675, a fruiting myxobacterium.</title>
        <authorList>
            <person name="Huntley S."/>
            <person name="Kneip S."/>
            <person name="Treuner-Lange A."/>
            <person name="Sogaard-Andersen L."/>
        </authorList>
    </citation>
    <scope>NUCLEOTIDE SEQUENCE [LARGE SCALE GENOMIC DNA]</scope>
    <source>
        <strain evidence="4">DSM 14675 / JCM 12634 / Mx s8</strain>
    </source>
</reference>
<keyword evidence="2" id="KW-0732">Signal</keyword>
<name>L7U908_MYXSD</name>
<feature type="chain" id="PRO_5003984058" evidence="2">
    <location>
        <begin position="31"/>
        <end position="178"/>
    </location>
</feature>
<feature type="transmembrane region" description="Helical" evidence="1">
    <location>
        <begin position="115"/>
        <end position="139"/>
    </location>
</feature>
<keyword evidence="4" id="KW-1185">Reference proteome</keyword>
<evidence type="ECO:0000256" key="2">
    <source>
        <dbReference type="SAM" id="SignalP"/>
    </source>
</evidence>
<organism evidence="3 4">
    <name type="scientific">Myxococcus stipitatus (strain DSM 14675 / JCM 12634 / Mx s8)</name>
    <dbReference type="NCBI Taxonomy" id="1278073"/>
    <lineage>
        <taxon>Bacteria</taxon>
        <taxon>Pseudomonadati</taxon>
        <taxon>Myxococcota</taxon>
        <taxon>Myxococcia</taxon>
        <taxon>Myxococcales</taxon>
        <taxon>Cystobacterineae</taxon>
        <taxon>Myxococcaceae</taxon>
        <taxon>Myxococcus</taxon>
    </lineage>
</organism>
<dbReference type="Proteomes" id="UP000011131">
    <property type="component" value="Chromosome"/>
</dbReference>
<protein>
    <submittedName>
        <fullName evidence="3">Uncharacterized protein</fullName>
    </submittedName>
</protein>
<dbReference type="AlphaFoldDB" id="L7U908"/>
<dbReference type="PATRIC" id="fig|1278073.3.peg.3332"/>
<proteinExistence type="predicted"/>
<evidence type="ECO:0000313" key="3">
    <source>
        <dbReference type="EMBL" id="AGC44588.1"/>
    </source>
</evidence>